<evidence type="ECO:0000313" key="2">
    <source>
        <dbReference type="Proteomes" id="UP000319014"/>
    </source>
</evidence>
<reference evidence="1 2" key="1">
    <citation type="submission" date="2017-05" db="EMBL/GenBank/DDBJ databases">
        <authorList>
            <person name="Varghese N."/>
            <person name="Submissions S."/>
        </authorList>
    </citation>
    <scope>NUCLEOTIDE SEQUENCE [LARGE SCALE GENOMIC DNA]</scope>
    <source>
        <strain evidence="1 2">DSM 100094</strain>
    </source>
</reference>
<gene>
    <name evidence="1" type="ORF">SAMN06265221_11131</name>
</gene>
<protein>
    <submittedName>
        <fullName evidence="1">Uncharacterized protein</fullName>
    </submittedName>
</protein>
<dbReference type="AlphaFoldDB" id="A0A521E3M9"/>
<dbReference type="Proteomes" id="UP000319014">
    <property type="component" value="Unassembled WGS sequence"/>
</dbReference>
<name>A0A521E3M9_9RHOB</name>
<evidence type="ECO:0000313" key="1">
    <source>
        <dbReference type="EMBL" id="SMO78543.1"/>
    </source>
</evidence>
<accession>A0A521E3M9</accession>
<organism evidence="1 2">
    <name type="scientific">Paracoccus laeviglucosivorans</name>
    <dbReference type="NCBI Taxonomy" id="1197861"/>
    <lineage>
        <taxon>Bacteria</taxon>
        <taxon>Pseudomonadati</taxon>
        <taxon>Pseudomonadota</taxon>
        <taxon>Alphaproteobacteria</taxon>
        <taxon>Rhodobacterales</taxon>
        <taxon>Paracoccaceae</taxon>
        <taxon>Paracoccus</taxon>
    </lineage>
</organism>
<keyword evidence="2" id="KW-1185">Reference proteome</keyword>
<proteinExistence type="predicted"/>
<dbReference type="Gene3D" id="6.10.250.730">
    <property type="match status" value="1"/>
</dbReference>
<dbReference type="EMBL" id="FXTK01000011">
    <property type="protein sequence ID" value="SMO78543.1"/>
    <property type="molecule type" value="Genomic_DNA"/>
</dbReference>
<sequence>MPLGRPIRSVNYEDASGHFRIVADTNSMGRALLSRCNVKDPAFRAAARAIVEFEQVGGDAEDVRNKFIDALIEAGVYVRAE</sequence>